<dbReference type="OrthoDB" id="290825at2"/>
<keyword evidence="2" id="KW-0812">Transmembrane</keyword>
<keyword evidence="2" id="KW-1133">Transmembrane helix</keyword>
<feature type="region of interest" description="Disordered" evidence="1">
    <location>
        <begin position="1"/>
        <end position="26"/>
    </location>
</feature>
<dbReference type="KEGG" id="gog:C1280_00135"/>
<gene>
    <name evidence="3" type="ORF">C1280_00135</name>
</gene>
<keyword evidence="4" id="KW-1185">Reference proteome</keyword>
<dbReference type="EMBL" id="CP025958">
    <property type="protein sequence ID" value="AWM35584.1"/>
    <property type="molecule type" value="Genomic_DNA"/>
</dbReference>
<name>A0A2Z3H1T5_9BACT</name>
<dbReference type="Proteomes" id="UP000245802">
    <property type="component" value="Chromosome"/>
</dbReference>
<accession>A0A2Z3H1T5</accession>
<reference evidence="3 4" key="1">
    <citation type="submission" date="2018-01" db="EMBL/GenBank/DDBJ databases">
        <title>G. obscuriglobus.</title>
        <authorList>
            <person name="Franke J."/>
            <person name="Blomberg W."/>
            <person name="Selmecki A."/>
        </authorList>
    </citation>
    <scope>NUCLEOTIDE SEQUENCE [LARGE SCALE GENOMIC DNA]</scope>
    <source>
        <strain evidence="3 4">DSM 5831</strain>
    </source>
</reference>
<keyword evidence="2" id="KW-0472">Membrane</keyword>
<evidence type="ECO:0000313" key="3">
    <source>
        <dbReference type="EMBL" id="AWM35584.1"/>
    </source>
</evidence>
<evidence type="ECO:0000256" key="1">
    <source>
        <dbReference type="SAM" id="MobiDB-lite"/>
    </source>
</evidence>
<feature type="transmembrane region" description="Helical" evidence="2">
    <location>
        <begin position="59"/>
        <end position="83"/>
    </location>
</feature>
<proteinExistence type="predicted"/>
<evidence type="ECO:0000256" key="2">
    <source>
        <dbReference type="SAM" id="Phobius"/>
    </source>
</evidence>
<sequence>MHRAFPARPRPPQTLHLTPPADSGRTAHPVMAVQVSSLFGKGGAMRVGKGEQSSRRWKWVAVASMVAAAGLLAALVVAVAAPVRLTRMTDDRLLGTWQSDADRTVAGIRERKPVDDKQEAALRTLFGKLRVTYTATALTTDLNGQAETDRYAVLGKDKHSVVIREIKDKPSPLDGVMELSEFTIIQFDGPDAYWVTTQIGGIREYFKRVR</sequence>
<evidence type="ECO:0000313" key="4">
    <source>
        <dbReference type="Proteomes" id="UP000245802"/>
    </source>
</evidence>
<protein>
    <submittedName>
        <fullName evidence="3">Uncharacterized protein</fullName>
    </submittedName>
</protein>
<organism evidence="3 4">
    <name type="scientific">Gemmata obscuriglobus</name>
    <dbReference type="NCBI Taxonomy" id="114"/>
    <lineage>
        <taxon>Bacteria</taxon>
        <taxon>Pseudomonadati</taxon>
        <taxon>Planctomycetota</taxon>
        <taxon>Planctomycetia</taxon>
        <taxon>Gemmatales</taxon>
        <taxon>Gemmataceae</taxon>
        <taxon>Gemmata</taxon>
    </lineage>
</organism>
<dbReference type="AlphaFoldDB" id="A0A2Z3H1T5"/>